<accession>A0A1F8C2A3</accession>
<reference evidence="1 2" key="1">
    <citation type="journal article" date="2016" name="Nat. Commun.">
        <title>Thousands of microbial genomes shed light on interconnected biogeochemical processes in an aquifer system.</title>
        <authorList>
            <person name="Anantharaman K."/>
            <person name="Brown C.T."/>
            <person name="Hug L.A."/>
            <person name="Sharon I."/>
            <person name="Castelle C.J."/>
            <person name="Probst A.J."/>
            <person name="Thomas B.C."/>
            <person name="Singh A."/>
            <person name="Wilkins M.J."/>
            <person name="Karaoz U."/>
            <person name="Brodie E.L."/>
            <person name="Williams K.H."/>
            <person name="Hubbard S.S."/>
            <person name="Banfield J.F."/>
        </authorList>
    </citation>
    <scope>NUCLEOTIDE SEQUENCE [LARGE SCALE GENOMIC DNA]</scope>
</reference>
<dbReference type="STRING" id="1802525.A2975_04335"/>
<protein>
    <submittedName>
        <fullName evidence="1">Uncharacterized protein</fullName>
    </submittedName>
</protein>
<proteinExistence type="predicted"/>
<comment type="caution">
    <text evidence="1">The sequence shown here is derived from an EMBL/GenBank/DDBJ whole genome shotgun (WGS) entry which is preliminary data.</text>
</comment>
<name>A0A1F8C2A3_9BACT</name>
<evidence type="ECO:0000313" key="2">
    <source>
        <dbReference type="Proteomes" id="UP000178429"/>
    </source>
</evidence>
<organism evidence="1 2">
    <name type="scientific">Candidatus Woesebacteria bacterium RIFCSPLOWO2_01_FULL_44_14</name>
    <dbReference type="NCBI Taxonomy" id="1802525"/>
    <lineage>
        <taxon>Bacteria</taxon>
        <taxon>Candidatus Woeseibacteriota</taxon>
    </lineage>
</organism>
<sequence>MAKRFQQIVDSINSLVKSGVLGSEDERFLKKALKDFNHSLSVRNHRKAKESVNKICKKLLEKVR</sequence>
<dbReference type="AlphaFoldDB" id="A0A1F8C2A3"/>
<dbReference type="Proteomes" id="UP000178429">
    <property type="component" value="Unassembled WGS sequence"/>
</dbReference>
<dbReference type="EMBL" id="MGHL01000006">
    <property type="protein sequence ID" value="OGM70270.1"/>
    <property type="molecule type" value="Genomic_DNA"/>
</dbReference>
<gene>
    <name evidence="1" type="ORF">A2975_04335</name>
</gene>
<evidence type="ECO:0000313" key="1">
    <source>
        <dbReference type="EMBL" id="OGM70270.1"/>
    </source>
</evidence>